<dbReference type="PANTHER" id="PTHR46599:SF3">
    <property type="entry name" value="PIGGYBAC TRANSPOSABLE ELEMENT-DERIVED PROTEIN 4"/>
    <property type="match status" value="1"/>
</dbReference>
<name>A0AAE1BFX9_9GAST</name>
<organism evidence="3 4">
    <name type="scientific">Elysia crispata</name>
    <name type="common">lettuce slug</name>
    <dbReference type="NCBI Taxonomy" id="231223"/>
    <lineage>
        <taxon>Eukaryota</taxon>
        <taxon>Metazoa</taxon>
        <taxon>Spiralia</taxon>
        <taxon>Lophotrochozoa</taxon>
        <taxon>Mollusca</taxon>
        <taxon>Gastropoda</taxon>
        <taxon>Heterobranchia</taxon>
        <taxon>Euthyneura</taxon>
        <taxon>Panpulmonata</taxon>
        <taxon>Sacoglossa</taxon>
        <taxon>Placobranchoidea</taxon>
        <taxon>Plakobranchidae</taxon>
        <taxon>Elysia</taxon>
    </lineage>
</organism>
<reference evidence="3" key="1">
    <citation type="journal article" date="2023" name="G3 (Bethesda)">
        <title>A reference genome for the long-term kleptoplast-retaining sea slug Elysia crispata morphotype clarki.</title>
        <authorList>
            <person name="Eastman K.E."/>
            <person name="Pendleton A.L."/>
            <person name="Shaikh M.A."/>
            <person name="Suttiyut T."/>
            <person name="Ogas R."/>
            <person name="Tomko P."/>
            <person name="Gavelis G."/>
            <person name="Widhalm J.R."/>
            <person name="Wisecaver J.H."/>
        </authorList>
    </citation>
    <scope>NUCLEOTIDE SEQUENCE</scope>
    <source>
        <strain evidence="3">ECLA1</strain>
    </source>
</reference>
<keyword evidence="4" id="KW-1185">Reference proteome</keyword>
<feature type="domain" description="PiggyBac transposable element-derived protein 4 C-terminal zinc-finger" evidence="1">
    <location>
        <begin position="470"/>
        <end position="512"/>
    </location>
</feature>
<comment type="caution">
    <text evidence="3">The sequence shown here is derived from an EMBL/GenBank/DDBJ whole genome shotgun (WGS) entry which is preliminary data.</text>
</comment>
<dbReference type="Pfam" id="PF13842">
    <property type="entry name" value="zf-Tnp_2"/>
    <property type="match status" value="1"/>
</dbReference>
<dbReference type="EMBL" id="JAWDGP010000029">
    <property type="protein sequence ID" value="KAK3804291.1"/>
    <property type="molecule type" value="Genomic_DNA"/>
</dbReference>
<dbReference type="PANTHER" id="PTHR46599">
    <property type="entry name" value="PIGGYBAC TRANSPOSABLE ELEMENT-DERIVED PROTEIN 4"/>
    <property type="match status" value="1"/>
</dbReference>
<evidence type="ECO:0000313" key="3">
    <source>
        <dbReference type="EMBL" id="KAK3804291.1"/>
    </source>
</evidence>
<feature type="domain" description="PiggyBac transposable element-derived protein" evidence="2">
    <location>
        <begin position="47"/>
        <end position="412"/>
    </location>
</feature>
<accession>A0AAE1BFX9</accession>
<dbReference type="Pfam" id="PF13843">
    <property type="entry name" value="DDE_Tnp_1_7"/>
    <property type="match status" value="1"/>
</dbReference>
<dbReference type="InterPro" id="IPR029526">
    <property type="entry name" value="PGBD"/>
</dbReference>
<dbReference type="Proteomes" id="UP001283361">
    <property type="component" value="Unassembled WGS sequence"/>
</dbReference>
<dbReference type="InterPro" id="IPR032718">
    <property type="entry name" value="PGBD4_Znf_C"/>
</dbReference>
<evidence type="ECO:0000259" key="1">
    <source>
        <dbReference type="Pfam" id="PF13842"/>
    </source>
</evidence>
<sequence length="517" mass="60199">MPDVSAIDIEVADTEWMDVSPDFTPQRHDFSGGGGINFDDTDFKEIDYVSQFLDDEFWSLVATEKNRKAYQFFEGEPTLGPRSIFRSWYETNPEEMRKFIGLILLMGLVKKPRWRQYWSKDPLIYMPTFQAIMDRNRYEMIMKFFHFSNNENEPPRDGPNRDRLYKIRPLVQHFSAVFSQAFTPLQDICIDESLLLYKGRIIFKQYIPLKRARFGIKIFCLTDSNGYLHSFRIYSGKDDPVTNLDNDIPQECRDMSVTAKTTLALMKKFLNKGYHLFIDNWYTSVPLLEFLHGMQTMCTGTARANRVPRELKNSKVPKGQIKSMTKGPLLAQKFEDKKTVYMMTTSHGTETVSKLRHGGQERTIPKSIDTYNKNMGGVDQIDQMLEPYDATCKTVRWYVKLAIHLIQIAILNGSTLFRKRGGQKDFYTFSRNVVAAFVFRDGVIPTLENEDLTRLTARHFIYEIPPTQGKLRPQKRCKVCYKTGRRRDTRFYCPSCPSKPGLCLGECFEKYHTKESL</sequence>
<protein>
    <recommendedName>
        <fullName evidence="5">PiggyBac transposable element-derived protein domain-containing protein</fullName>
    </recommendedName>
</protein>
<evidence type="ECO:0000259" key="2">
    <source>
        <dbReference type="Pfam" id="PF13843"/>
    </source>
</evidence>
<evidence type="ECO:0000313" key="4">
    <source>
        <dbReference type="Proteomes" id="UP001283361"/>
    </source>
</evidence>
<gene>
    <name evidence="3" type="ORF">RRG08_040798</name>
</gene>
<proteinExistence type="predicted"/>
<dbReference type="AlphaFoldDB" id="A0AAE1BFX9"/>
<evidence type="ECO:0008006" key="5">
    <source>
        <dbReference type="Google" id="ProtNLM"/>
    </source>
</evidence>